<evidence type="ECO:0000313" key="2">
    <source>
        <dbReference type="EMBL" id="RXS93059.1"/>
    </source>
</evidence>
<dbReference type="RefSeq" id="WP_129210126.1">
    <property type="nucleotide sequence ID" value="NZ_BMGU01000001.1"/>
</dbReference>
<reference evidence="2 3" key="1">
    <citation type="journal article" date="2016" name="Int. J. Syst. Evol. Microbiol.">
        <title>Acidipila dinghuensis sp. nov., an acidobacterium isolated from forest soil.</title>
        <authorList>
            <person name="Jiang Y.W."/>
            <person name="Wang J."/>
            <person name="Chen M.H."/>
            <person name="Lv Y.Y."/>
            <person name="Qiu L.H."/>
        </authorList>
    </citation>
    <scope>NUCLEOTIDE SEQUENCE [LARGE SCALE GENOMIC DNA]</scope>
    <source>
        <strain evidence="2 3">DHOF10</strain>
    </source>
</reference>
<name>A0A4Q1S8A0_9BACT</name>
<accession>A0A4Q1S8A0</accession>
<protein>
    <submittedName>
        <fullName evidence="2">Uncharacterized protein</fullName>
    </submittedName>
</protein>
<comment type="caution">
    <text evidence="2">The sequence shown here is derived from an EMBL/GenBank/DDBJ whole genome shotgun (WGS) entry which is preliminary data.</text>
</comment>
<evidence type="ECO:0000313" key="3">
    <source>
        <dbReference type="Proteomes" id="UP000290253"/>
    </source>
</evidence>
<dbReference type="AlphaFoldDB" id="A0A4Q1S8A0"/>
<keyword evidence="1" id="KW-0732">Signal</keyword>
<dbReference type="Proteomes" id="UP000290253">
    <property type="component" value="Unassembled WGS sequence"/>
</dbReference>
<dbReference type="EMBL" id="SDMK01000006">
    <property type="protein sequence ID" value="RXS93059.1"/>
    <property type="molecule type" value="Genomic_DNA"/>
</dbReference>
<sequence length="120" mass="12572">MKSASITGWLIAMLLVVASLSANICEASCVPSASMHGGGLMHACCAHGEKQPGVKAMHASTCHHAMKEEMQSVRPLTNSVPAPVLLHVLAPAAFAQDFRLQVADAGPPRMISPPVIPLRI</sequence>
<proteinExistence type="predicted"/>
<organism evidence="2 3">
    <name type="scientific">Silvibacterium dinghuense</name>
    <dbReference type="NCBI Taxonomy" id="1560006"/>
    <lineage>
        <taxon>Bacteria</taxon>
        <taxon>Pseudomonadati</taxon>
        <taxon>Acidobacteriota</taxon>
        <taxon>Terriglobia</taxon>
        <taxon>Terriglobales</taxon>
        <taxon>Acidobacteriaceae</taxon>
        <taxon>Silvibacterium</taxon>
    </lineage>
</organism>
<feature type="signal peptide" evidence="1">
    <location>
        <begin position="1"/>
        <end position="24"/>
    </location>
</feature>
<keyword evidence="3" id="KW-1185">Reference proteome</keyword>
<evidence type="ECO:0000256" key="1">
    <source>
        <dbReference type="SAM" id="SignalP"/>
    </source>
</evidence>
<gene>
    <name evidence="2" type="ORF">ESZ00_19725</name>
</gene>
<feature type="chain" id="PRO_5020487557" evidence="1">
    <location>
        <begin position="25"/>
        <end position="120"/>
    </location>
</feature>